<evidence type="ECO:0000313" key="6">
    <source>
        <dbReference type="Proteomes" id="UP001600941"/>
    </source>
</evidence>
<evidence type="ECO:0000256" key="2">
    <source>
        <dbReference type="SAM" id="MobiDB-lite"/>
    </source>
</evidence>
<dbReference type="Gene3D" id="3.40.50.1980">
    <property type="entry name" value="Nitrogenase molybdenum iron protein domain"/>
    <property type="match status" value="2"/>
</dbReference>
<protein>
    <submittedName>
        <fullName evidence="5">ABC transporter substrate-binding protein</fullName>
    </submittedName>
</protein>
<feature type="signal peptide" evidence="3">
    <location>
        <begin position="1"/>
        <end position="24"/>
    </location>
</feature>
<dbReference type="InterPro" id="IPR050902">
    <property type="entry name" value="ABC_Transporter_SBP"/>
</dbReference>
<feature type="compositionally biased region" description="Basic and acidic residues" evidence="2">
    <location>
        <begin position="35"/>
        <end position="57"/>
    </location>
</feature>
<dbReference type="RefSeq" id="WP_033142461.1">
    <property type="nucleotide sequence ID" value="NZ_AP031413.1"/>
</dbReference>
<dbReference type="PROSITE" id="PS50983">
    <property type="entry name" value="FE_B12_PBP"/>
    <property type="match status" value="1"/>
</dbReference>
<evidence type="ECO:0000256" key="1">
    <source>
        <dbReference type="ARBA" id="ARBA00008814"/>
    </source>
</evidence>
<dbReference type="PROSITE" id="PS51257">
    <property type="entry name" value="PROKAR_LIPOPROTEIN"/>
    <property type="match status" value="1"/>
</dbReference>
<dbReference type="EMBL" id="BAABZQ010000001">
    <property type="protein sequence ID" value="GAA6501681.1"/>
    <property type="molecule type" value="Genomic_DNA"/>
</dbReference>
<comment type="caution">
    <text evidence="5">The sequence shown here is derived from an EMBL/GenBank/DDBJ whole genome shotgun (WGS) entry which is preliminary data.</text>
</comment>
<accession>A0ABQ0BYT8</accession>
<dbReference type="SUPFAM" id="SSF53807">
    <property type="entry name" value="Helical backbone' metal receptor"/>
    <property type="match status" value="1"/>
</dbReference>
<keyword evidence="6" id="KW-1185">Reference proteome</keyword>
<evidence type="ECO:0000256" key="3">
    <source>
        <dbReference type="SAM" id="SignalP"/>
    </source>
</evidence>
<proteinExistence type="inferred from homology"/>
<evidence type="ECO:0000313" key="5">
    <source>
        <dbReference type="EMBL" id="GAA6501681.1"/>
    </source>
</evidence>
<keyword evidence="3" id="KW-0732">Signal</keyword>
<comment type="similarity">
    <text evidence="1">Belongs to the bacterial solute-binding protein 8 family.</text>
</comment>
<sequence length="394" mass="42669">MKKKQIAKKMLAVLLAAGMMLGTAACGSDGNNSGDSERKDASSIKEENRAAADETDKGQAAADGTDKDKTGETDADDTNTEETSAKKTEYPLTITTYGTDGSELQTTYEKAPEKALAVYQGSVETMLALGLEDRLVGTAGLDNEVPDEQKAAFSKTNYLDEFAPSLETVTMLEPDMIFSWGSYFGETTLGDAKGWVDKGVNIYINTNTRSKKDGESYKRTLENEYTDILNMGKIFDVQDKAEAIVSDMKDTISKVESKTADITERPTAMIVEFMDPITNYGAGSLGGDMVTKLGGELVNPDASSVGREDIVSADPDVIFVVYMPYSGDDPEQVKQENLDKILKDEAYASLDAVKNGRVIPIMLSEMYASATRTKDGIVTFAEGLYPDIELGLEE</sequence>
<dbReference type="Proteomes" id="UP001600941">
    <property type="component" value="Unassembled WGS sequence"/>
</dbReference>
<feature type="region of interest" description="Disordered" evidence="2">
    <location>
        <begin position="23"/>
        <end position="98"/>
    </location>
</feature>
<dbReference type="InterPro" id="IPR002491">
    <property type="entry name" value="ABC_transptr_periplasmic_BD"/>
</dbReference>
<organism evidence="5 6">
    <name type="scientific">Blautia parvula</name>
    <dbReference type="NCBI Taxonomy" id="2877527"/>
    <lineage>
        <taxon>Bacteria</taxon>
        <taxon>Bacillati</taxon>
        <taxon>Bacillota</taxon>
        <taxon>Clostridia</taxon>
        <taxon>Lachnospirales</taxon>
        <taxon>Lachnospiraceae</taxon>
        <taxon>Blautia</taxon>
    </lineage>
</organism>
<dbReference type="PANTHER" id="PTHR30535">
    <property type="entry name" value="VITAMIN B12-BINDING PROTEIN"/>
    <property type="match status" value="1"/>
</dbReference>
<gene>
    <name evidence="5" type="ORF">K340107D12_44970</name>
</gene>
<dbReference type="PANTHER" id="PTHR30535:SF7">
    <property type="entry name" value="IRON(III) DICITRATE-BINDING PROTEIN"/>
    <property type="match status" value="1"/>
</dbReference>
<evidence type="ECO:0000259" key="4">
    <source>
        <dbReference type="PROSITE" id="PS50983"/>
    </source>
</evidence>
<feature type="domain" description="Fe/B12 periplasmic-binding" evidence="4">
    <location>
        <begin position="114"/>
        <end position="388"/>
    </location>
</feature>
<feature type="chain" id="PRO_5045044313" evidence="3">
    <location>
        <begin position="25"/>
        <end position="394"/>
    </location>
</feature>
<dbReference type="Pfam" id="PF01497">
    <property type="entry name" value="Peripla_BP_2"/>
    <property type="match status" value="1"/>
</dbReference>
<reference evidence="5 6" key="1">
    <citation type="submission" date="2024-04" db="EMBL/GenBank/DDBJ databases">
        <title>Defined microbial consortia suppress multidrug-resistant proinflammatory Enterobacteriaceae via ecological control.</title>
        <authorList>
            <person name="Furuichi M."/>
            <person name="Kawaguchi T."/>
            <person name="Pust M."/>
            <person name="Yasuma K."/>
            <person name="Plichta D."/>
            <person name="Hasegawa N."/>
            <person name="Ohya T."/>
            <person name="Bhattarai S."/>
            <person name="Sasajima S."/>
            <person name="Aoto Y."/>
            <person name="Tuganbaev T."/>
            <person name="Yaginuma M."/>
            <person name="Ueda M."/>
            <person name="Okahashi N."/>
            <person name="Amafuji K."/>
            <person name="Kiridooshi Y."/>
            <person name="Sugita K."/>
            <person name="Strazar M."/>
            <person name="Skelly A."/>
            <person name="Suda W."/>
            <person name="Hattori M."/>
            <person name="Nakamoto N."/>
            <person name="Caballero S."/>
            <person name="Norman J."/>
            <person name="Olle B."/>
            <person name="Tanoue T."/>
            <person name="Arita M."/>
            <person name="Bucci V."/>
            <person name="Atarashi K."/>
            <person name="Xavier R."/>
            <person name="Honda K."/>
        </authorList>
    </citation>
    <scope>NUCLEOTIDE SEQUENCE [LARGE SCALE GENOMIC DNA]</scope>
    <source>
        <strain evidence="6">k34-0107-D12</strain>
    </source>
</reference>
<name>A0ABQ0BYT8_9FIRM</name>